<evidence type="ECO:0000256" key="7">
    <source>
        <dbReference type="ARBA" id="ARBA00023237"/>
    </source>
</evidence>
<feature type="domain" description="Outer membrane protein beta-barrel" evidence="9">
    <location>
        <begin position="390"/>
        <end position="815"/>
    </location>
</feature>
<evidence type="ECO:0000259" key="8">
    <source>
        <dbReference type="Pfam" id="PF07715"/>
    </source>
</evidence>
<dbReference type="Gene3D" id="2.40.170.20">
    <property type="entry name" value="TonB-dependent receptor, beta-barrel domain"/>
    <property type="match status" value="1"/>
</dbReference>
<comment type="subcellular location">
    <subcellularLocation>
        <location evidence="1">Cell outer membrane</location>
        <topology evidence="1">Multi-pass membrane protein</topology>
    </subcellularLocation>
</comment>
<evidence type="ECO:0000256" key="1">
    <source>
        <dbReference type="ARBA" id="ARBA00004571"/>
    </source>
</evidence>
<dbReference type="Gene3D" id="2.60.40.1120">
    <property type="entry name" value="Carboxypeptidase-like, regulatory domain"/>
    <property type="match status" value="1"/>
</dbReference>
<feature type="domain" description="TonB-dependent receptor plug" evidence="8">
    <location>
        <begin position="130"/>
        <end position="217"/>
    </location>
</feature>
<dbReference type="InterPro" id="IPR041700">
    <property type="entry name" value="OMP_b-brl_3"/>
</dbReference>
<evidence type="ECO:0000313" key="11">
    <source>
        <dbReference type="Proteomes" id="UP000245375"/>
    </source>
</evidence>
<dbReference type="Gene3D" id="2.170.130.10">
    <property type="entry name" value="TonB-dependent receptor, plug domain"/>
    <property type="match status" value="1"/>
</dbReference>
<dbReference type="GO" id="GO:0009279">
    <property type="term" value="C:cell outer membrane"/>
    <property type="evidence" value="ECO:0007669"/>
    <property type="project" value="UniProtKB-SubCell"/>
</dbReference>
<dbReference type="Pfam" id="PF14905">
    <property type="entry name" value="OMP_b-brl_3"/>
    <property type="match status" value="1"/>
</dbReference>
<dbReference type="AlphaFoldDB" id="A0A2U2X715"/>
<dbReference type="RefSeq" id="WP_109351571.1">
    <property type="nucleotide sequence ID" value="NZ_QFRI01000001.1"/>
</dbReference>
<evidence type="ECO:0000256" key="3">
    <source>
        <dbReference type="ARBA" id="ARBA00022452"/>
    </source>
</evidence>
<keyword evidence="11" id="KW-1185">Reference proteome</keyword>
<proteinExistence type="predicted"/>
<keyword evidence="7" id="KW-0998">Cell outer membrane</keyword>
<keyword evidence="4" id="KW-0812">Transmembrane</keyword>
<evidence type="ECO:0000313" key="10">
    <source>
        <dbReference type="EMBL" id="PWH83561.1"/>
    </source>
</evidence>
<keyword evidence="10" id="KW-0675">Receptor</keyword>
<reference evidence="10 11" key="1">
    <citation type="submission" date="2018-05" db="EMBL/GenBank/DDBJ databases">
        <title>Algibacter marinivivus sp. nov., isolated from sample around a algae.</title>
        <authorList>
            <person name="Zhong X."/>
        </authorList>
    </citation>
    <scope>NUCLEOTIDE SEQUENCE [LARGE SCALE GENOMIC DNA]</scope>
    <source>
        <strain evidence="10 11">ZY111</strain>
    </source>
</reference>
<dbReference type="InterPro" id="IPR039426">
    <property type="entry name" value="TonB-dep_rcpt-like"/>
</dbReference>
<dbReference type="Pfam" id="PF07715">
    <property type="entry name" value="Plug"/>
    <property type="match status" value="1"/>
</dbReference>
<evidence type="ECO:0000256" key="2">
    <source>
        <dbReference type="ARBA" id="ARBA00022448"/>
    </source>
</evidence>
<dbReference type="GO" id="GO:0015344">
    <property type="term" value="F:siderophore uptake transmembrane transporter activity"/>
    <property type="evidence" value="ECO:0007669"/>
    <property type="project" value="TreeGrafter"/>
</dbReference>
<dbReference type="OrthoDB" id="606851at2"/>
<keyword evidence="3" id="KW-1134">Transmembrane beta strand</keyword>
<sequence length="836" mass="94332">MKHIITTFLFLLIGTQIIQSQISGKIIDVNTNAPLEYATAALYSKLNKELITGVITNEDGTFSIQNIKKGTYYLEASFIGYEVKTVDNIEVTNKNGLVSLGTISLIIGKNQLDAVVVKGEKATVINKIDRQVFNTKAFQNTKGGSATDVIKNLPSISVNGLGEISVRGSSGFVVLLDGKPVQGNASTLLNQLPANALERVEMITAPSAKYDPEGKAGILNIITKKGGGISGNFAQINVSAGLPSIEDYDNKENTQRYGIDGTYNIRREKWNISIGANYQRKDISGRREGEVWTIVDDVFTSFPSDGERSFDEENFSGRFTLDFTPDSNNEFSLGFYAGKREKARTADILYNNEAYPVDDEDNKIFELSYFNENLRIRKGDFVLGSIDYAHTFANKSKLSSSFLYEYTLLGGPTTNRNLDFPNTESLIQDEFNTNDNPLNGFRGQLDYLWKPLSFGTLETGYQFRTLDNRGDFFYGRRTDFNDDFERVDLFSSDIDLIRTIHSTYAQLSGKKDKWEYAAGLRLEILDRELILADKAGTFEETLDYNYEKLFPSASVQYSFSDKTNVKVAYSKRVDRPSAFKLNPFREREHSETLEQGDKNLLPEFIDLVELGITKKFNKGNSIFATAYFRNVENLVNRVNQIYSGPPIDPDDARFDNVVLDRIYSNIGTGRSLGLELGAQLKPTSKWSNFIGFNIYNFEIDGAYNGEKIDSNETQYSINANSTYNFSDTATLQFTLNYLSERQTAQGKDSRFYSPNLSFKKSFLNNQLVATLQWQNIDMGLLDTNEQRITTSRPGEFFTTTNYVYEVDVIMLNLSYSFNKTKSKAKFIDSEFGKREF</sequence>
<organism evidence="10 11">
    <name type="scientific">Algibacter marinivivus</name>
    <dbReference type="NCBI Taxonomy" id="2100723"/>
    <lineage>
        <taxon>Bacteria</taxon>
        <taxon>Pseudomonadati</taxon>
        <taxon>Bacteroidota</taxon>
        <taxon>Flavobacteriia</taxon>
        <taxon>Flavobacteriales</taxon>
        <taxon>Flavobacteriaceae</taxon>
        <taxon>Algibacter</taxon>
    </lineage>
</organism>
<dbReference type="InterPro" id="IPR036942">
    <property type="entry name" value="Beta-barrel_TonB_sf"/>
</dbReference>
<dbReference type="SUPFAM" id="SSF56935">
    <property type="entry name" value="Porins"/>
    <property type="match status" value="1"/>
</dbReference>
<comment type="caution">
    <text evidence="10">The sequence shown here is derived from an EMBL/GenBank/DDBJ whole genome shotgun (WGS) entry which is preliminary data.</text>
</comment>
<accession>A0A2U2X715</accession>
<protein>
    <submittedName>
        <fullName evidence="10">TonB-dependent receptor</fullName>
    </submittedName>
</protein>
<keyword evidence="2" id="KW-0813">Transport</keyword>
<reference evidence="11" key="3">
    <citation type="submission" date="2018-05" db="EMBL/GenBank/DDBJ databases">
        <authorList>
            <person name="Lu D."/>
        </authorList>
    </citation>
    <scope>NUCLEOTIDE SEQUENCE [LARGE SCALE GENOMIC DNA]</scope>
    <source>
        <strain evidence="11">ZY111</strain>
    </source>
</reference>
<dbReference type="EMBL" id="QFRI01000001">
    <property type="protein sequence ID" value="PWH83561.1"/>
    <property type="molecule type" value="Genomic_DNA"/>
</dbReference>
<dbReference type="GO" id="GO:0044718">
    <property type="term" value="P:siderophore transmembrane transport"/>
    <property type="evidence" value="ECO:0007669"/>
    <property type="project" value="TreeGrafter"/>
</dbReference>
<dbReference type="Pfam" id="PF13715">
    <property type="entry name" value="CarbopepD_reg_2"/>
    <property type="match status" value="1"/>
</dbReference>
<evidence type="ECO:0000256" key="6">
    <source>
        <dbReference type="ARBA" id="ARBA00023136"/>
    </source>
</evidence>
<dbReference type="PANTHER" id="PTHR30069">
    <property type="entry name" value="TONB-DEPENDENT OUTER MEMBRANE RECEPTOR"/>
    <property type="match status" value="1"/>
</dbReference>
<evidence type="ECO:0000256" key="5">
    <source>
        <dbReference type="ARBA" id="ARBA00022729"/>
    </source>
</evidence>
<dbReference type="PANTHER" id="PTHR30069:SF29">
    <property type="entry name" value="HEMOGLOBIN AND HEMOGLOBIN-HAPTOGLOBIN-BINDING PROTEIN 1-RELATED"/>
    <property type="match status" value="1"/>
</dbReference>
<keyword evidence="6" id="KW-0472">Membrane</keyword>
<reference evidence="11" key="2">
    <citation type="submission" date="2018-05" db="EMBL/GenBank/DDBJ databases">
        <title>Algibacter marinivivus sp. nov., isolated from sample around a algae.</title>
        <authorList>
            <person name="Lu D."/>
        </authorList>
    </citation>
    <scope>NUCLEOTIDE SEQUENCE [LARGE SCALE GENOMIC DNA]</scope>
    <source>
        <strain evidence="11">ZY111</strain>
    </source>
</reference>
<dbReference type="Proteomes" id="UP000245375">
    <property type="component" value="Unassembled WGS sequence"/>
</dbReference>
<dbReference type="InterPro" id="IPR012910">
    <property type="entry name" value="Plug_dom"/>
</dbReference>
<name>A0A2U2X715_9FLAO</name>
<gene>
    <name evidence="10" type="ORF">DIS18_03125</name>
</gene>
<dbReference type="SUPFAM" id="SSF49464">
    <property type="entry name" value="Carboxypeptidase regulatory domain-like"/>
    <property type="match status" value="1"/>
</dbReference>
<dbReference type="InterPro" id="IPR008969">
    <property type="entry name" value="CarboxyPept-like_regulatory"/>
</dbReference>
<evidence type="ECO:0000259" key="9">
    <source>
        <dbReference type="Pfam" id="PF14905"/>
    </source>
</evidence>
<evidence type="ECO:0000256" key="4">
    <source>
        <dbReference type="ARBA" id="ARBA00022692"/>
    </source>
</evidence>
<keyword evidence="5" id="KW-0732">Signal</keyword>
<dbReference type="InterPro" id="IPR037066">
    <property type="entry name" value="Plug_dom_sf"/>
</dbReference>